<dbReference type="EMBL" id="JAJLJH010000012">
    <property type="protein sequence ID" value="MCK9689151.1"/>
    <property type="molecule type" value="Genomic_DNA"/>
</dbReference>
<dbReference type="Gene3D" id="1.10.10.10">
    <property type="entry name" value="Winged helix-like DNA-binding domain superfamily/Winged helix DNA-binding domain"/>
    <property type="match status" value="1"/>
</dbReference>
<evidence type="ECO:0000313" key="7">
    <source>
        <dbReference type="Proteomes" id="UP001139353"/>
    </source>
</evidence>
<dbReference type="InterPro" id="IPR036390">
    <property type="entry name" value="WH_DNA-bd_sf"/>
</dbReference>
<dbReference type="PROSITE" id="PS50931">
    <property type="entry name" value="HTH_LYSR"/>
    <property type="match status" value="1"/>
</dbReference>
<evidence type="ECO:0000256" key="4">
    <source>
        <dbReference type="ARBA" id="ARBA00023163"/>
    </source>
</evidence>
<reference evidence="6" key="1">
    <citation type="submission" date="2021-11" db="EMBL/GenBank/DDBJ databases">
        <title>BS-T2-15 a new species belonging to the Comamonadaceae family isolated from the soil of a French oak forest.</title>
        <authorList>
            <person name="Mieszkin S."/>
            <person name="Alain K."/>
        </authorList>
    </citation>
    <scope>NUCLEOTIDE SEQUENCE</scope>
    <source>
        <strain evidence="6">BS-T2-15</strain>
    </source>
</reference>
<evidence type="ECO:0000259" key="5">
    <source>
        <dbReference type="PROSITE" id="PS50931"/>
    </source>
</evidence>
<feature type="domain" description="HTH lysR-type" evidence="5">
    <location>
        <begin position="6"/>
        <end position="63"/>
    </location>
</feature>
<evidence type="ECO:0000313" key="6">
    <source>
        <dbReference type="EMBL" id="MCK9689151.1"/>
    </source>
</evidence>
<dbReference type="Gene3D" id="3.40.190.10">
    <property type="entry name" value="Periplasmic binding protein-like II"/>
    <property type="match status" value="2"/>
</dbReference>
<name>A0A9X1YT17_9BURK</name>
<keyword evidence="3" id="KW-0238">DNA-binding</keyword>
<evidence type="ECO:0000256" key="3">
    <source>
        <dbReference type="ARBA" id="ARBA00023125"/>
    </source>
</evidence>
<protein>
    <submittedName>
        <fullName evidence="6">LysR family transcriptional regulator</fullName>
    </submittedName>
</protein>
<dbReference type="RefSeq" id="WP_275685197.1">
    <property type="nucleotide sequence ID" value="NZ_JAJLJH010000012.1"/>
</dbReference>
<dbReference type="PANTHER" id="PTHR30346">
    <property type="entry name" value="TRANSCRIPTIONAL DUAL REGULATOR HCAR-RELATED"/>
    <property type="match status" value="1"/>
</dbReference>
<dbReference type="GO" id="GO:0003677">
    <property type="term" value="F:DNA binding"/>
    <property type="evidence" value="ECO:0007669"/>
    <property type="project" value="UniProtKB-KW"/>
</dbReference>
<gene>
    <name evidence="6" type="ORF">LPC04_25830</name>
</gene>
<dbReference type="GO" id="GO:0032993">
    <property type="term" value="C:protein-DNA complex"/>
    <property type="evidence" value="ECO:0007669"/>
    <property type="project" value="TreeGrafter"/>
</dbReference>
<dbReference type="FunFam" id="1.10.10.10:FF:000001">
    <property type="entry name" value="LysR family transcriptional regulator"/>
    <property type="match status" value="1"/>
</dbReference>
<dbReference type="Pfam" id="PF00126">
    <property type="entry name" value="HTH_1"/>
    <property type="match status" value="1"/>
</dbReference>
<dbReference type="InterPro" id="IPR005119">
    <property type="entry name" value="LysR_subst-bd"/>
</dbReference>
<dbReference type="AlphaFoldDB" id="A0A9X1YT17"/>
<accession>A0A9X1YT17</accession>
<dbReference type="GO" id="GO:0003700">
    <property type="term" value="F:DNA-binding transcription factor activity"/>
    <property type="evidence" value="ECO:0007669"/>
    <property type="project" value="InterPro"/>
</dbReference>
<organism evidence="6 7">
    <name type="scientific">Scleromatobacter humisilvae</name>
    <dbReference type="NCBI Taxonomy" id="2897159"/>
    <lineage>
        <taxon>Bacteria</taxon>
        <taxon>Pseudomonadati</taxon>
        <taxon>Pseudomonadota</taxon>
        <taxon>Betaproteobacteria</taxon>
        <taxon>Burkholderiales</taxon>
        <taxon>Sphaerotilaceae</taxon>
        <taxon>Scleromatobacter</taxon>
    </lineage>
</organism>
<evidence type="ECO:0000256" key="2">
    <source>
        <dbReference type="ARBA" id="ARBA00023015"/>
    </source>
</evidence>
<dbReference type="SUPFAM" id="SSF53850">
    <property type="entry name" value="Periplasmic binding protein-like II"/>
    <property type="match status" value="1"/>
</dbReference>
<dbReference type="PRINTS" id="PR00039">
    <property type="entry name" value="HTHLYSR"/>
</dbReference>
<keyword evidence="2" id="KW-0805">Transcription regulation</keyword>
<comment type="similarity">
    <text evidence="1">Belongs to the LysR transcriptional regulatory family.</text>
</comment>
<evidence type="ECO:0000256" key="1">
    <source>
        <dbReference type="ARBA" id="ARBA00009437"/>
    </source>
</evidence>
<dbReference type="Pfam" id="PF03466">
    <property type="entry name" value="LysR_substrate"/>
    <property type="match status" value="1"/>
</dbReference>
<dbReference type="Proteomes" id="UP001139353">
    <property type="component" value="Unassembled WGS sequence"/>
</dbReference>
<keyword evidence="7" id="KW-1185">Reference proteome</keyword>
<dbReference type="InterPro" id="IPR036388">
    <property type="entry name" value="WH-like_DNA-bd_sf"/>
</dbReference>
<keyword evidence="4" id="KW-0804">Transcription</keyword>
<dbReference type="InterPro" id="IPR000847">
    <property type="entry name" value="LysR_HTH_N"/>
</dbReference>
<dbReference type="PANTHER" id="PTHR30346:SF28">
    <property type="entry name" value="HTH-TYPE TRANSCRIPTIONAL REGULATOR CYNR"/>
    <property type="match status" value="1"/>
</dbReference>
<dbReference type="SUPFAM" id="SSF46785">
    <property type="entry name" value="Winged helix' DNA-binding domain"/>
    <property type="match status" value="1"/>
</dbReference>
<sequence>MNDAQFDLRQLRQFAVLAEECHFGRAAARLAMTQPPLTQAIQRLEAALGARLFERTQRRVALSPAGEVLLPLARKLLEGADALAPAVRAAAAGLSGQLRLAFVSSVTYGPLPAWLSGFRAAYPDVALSLREATLDVQLELFAAGEIDAGFVLHAPGAVPPGFEHVRVIDEALVMALPEGHAAWRSATAAAMPRLRWRDVHAEPLVIFPRQIAPSLFDALVSAYHAGGDTMRIAQQAIQMQTIVNLVSGGMGVAWVPESLTHLQRAGVRYARVTGLPGQALRCETSLVWRAGAAPVVERFVEHVRRGRGRVSTGR</sequence>
<proteinExistence type="inferred from homology"/>
<comment type="caution">
    <text evidence="6">The sequence shown here is derived from an EMBL/GenBank/DDBJ whole genome shotgun (WGS) entry which is preliminary data.</text>
</comment>